<dbReference type="Proteomes" id="UP000886842">
    <property type="component" value="Unassembled WGS sequence"/>
</dbReference>
<feature type="transmembrane region" description="Helical" evidence="7">
    <location>
        <begin position="155"/>
        <end position="177"/>
    </location>
</feature>
<name>A0A9D1GV82_9ACTN</name>
<feature type="transmembrane region" description="Helical" evidence="7">
    <location>
        <begin position="71"/>
        <end position="92"/>
    </location>
</feature>
<evidence type="ECO:0000313" key="9">
    <source>
        <dbReference type="EMBL" id="HIT74169.1"/>
    </source>
</evidence>
<dbReference type="PANTHER" id="PTHR30193:SF37">
    <property type="entry name" value="INNER MEMBRANE ABC TRANSPORTER PERMEASE PROTEIN YCJO"/>
    <property type="match status" value="1"/>
</dbReference>
<dbReference type="PANTHER" id="PTHR30193">
    <property type="entry name" value="ABC TRANSPORTER PERMEASE PROTEIN"/>
    <property type="match status" value="1"/>
</dbReference>
<dbReference type="SUPFAM" id="SSF160964">
    <property type="entry name" value="MalF N-terminal region-like"/>
    <property type="match status" value="1"/>
</dbReference>
<comment type="subcellular location">
    <subcellularLocation>
        <location evidence="1 7">Cell membrane</location>
        <topology evidence="1 7">Multi-pass membrane protein</topology>
    </subcellularLocation>
</comment>
<feature type="domain" description="ABC transmembrane type-1" evidence="8">
    <location>
        <begin position="67"/>
        <end position="281"/>
    </location>
</feature>
<sequence>MDRARRKLIIPFLAPGLLFVAVFFMVPAVQTVYISFTDWYGTFRTNTFVGWKNYASLAGDALFLQSIRNTFVYFAVSLVLLFPAALFISWALQRVKRGRNFFQFMIFAPAVLSVAVAGVMWKFILNPNFGLVNQVLRAVGLDSLARPWLGDPSTALLSIVVTIIWHGIATWIILMMAGMDRIPAEMREAALVDGASEWRAYVRITLPLLWPVLSTLLVLWFIQAFQAFAFIYVMTQGGPLGSTEVMGTYMYKMAFEGRMFGSGSAMAVVMTAIVLSVSVLGRWLLKSEDIEY</sequence>
<dbReference type="EMBL" id="DVLP01000034">
    <property type="protein sequence ID" value="HIT74169.1"/>
    <property type="molecule type" value="Genomic_DNA"/>
</dbReference>
<keyword evidence="2 7" id="KW-0813">Transport</keyword>
<dbReference type="CDD" id="cd06261">
    <property type="entry name" value="TM_PBP2"/>
    <property type="match status" value="1"/>
</dbReference>
<organism evidence="9 10">
    <name type="scientific">Candidatus Avipropionibacterium avicola</name>
    <dbReference type="NCBI Taxonomy" id="2840701"/>
    <lineage>
        <taxon>Bacteria</taxon>
        <taxon>Bacillati</taxon>
        <taxon>Actinomycetota</taxon>
        <taxon>Actinomycetes</taxon>
        <taxon>Propionibacteriales</taxon>
        <taxon>Propionibacteriaceae</taxon>
        <taxon>Propionibacteriaceae incertae sedis</taxon>
        <taxon>Candidatus Avipropionibacterium</taxon>
    </lineage>
</organism>
<evidence type="ECO:0000259" key="8">
    <source>
        <dbReference type="PROSITE" id="PS50928"/>
    </source>
</evidence>
<dbReference type="GO" id="GO:0055085">
    <property type="term" value="P:transmembrane transport"/>
    <property type="evidence" value="ECO:0007669"/>
    <property type="project" value="InterPro"/>
</dbReference>
<feature type="transmembrane region" description="Helical" evidence="7">
    <location>
        <begin position="259"/>
        <end position="285"/>
    </location>
</feature>
<feature type="transmembrane region" description="Helical" evidence="7">
    <location>
        <begin position="104"/>
        <end position="124"/>
    </location>
</feature>
<dbReference type="Gene3D" id="1.10.3720.10">
    <property type="entry name" value="MetI-like"/>
    <property type="match status" value="1"/>
</dbReference>
<comment type="caution">
    <text evidence="9">The sequence shown here is derived from an EMBL/GenBank/DDBJ whole genome shotgun (WGS) entry which is preliminary data.</text>
</comment>
<dbReference type="InterPro" id="IPR035906">
    <property type="entry name" value="MetI-like_sf"/>
</dbReference>
<evidence type="ECO:0000256" key="4">
    <source>
        <dbReference type="ARBA" id="ARBA00022692"/>
    </source>
</evidence>
<reference evidence="9" key="2">
    <citation type="journal article" date="2021" name="PeerJ">
        <title>Extensive microbial diversity within the chicken gut microbiome revealed by metagenomics and culture.</title>
        <authorList>
            <person name="Gilroy R."/>
            <person name="Ravi A."/>
            <person name="Getino M."/>
            <person name="Pursley I."/>
            <person name="Horton D.L."/>
            <person name="Alikhan N.F."/>
            <person name="Baker D."/>
            <person name="Gharbi K."/>
            <person name="Hall N."/>
            <person name="Watson M."/>
            <person name="Adriaenssens E.M."/>
            <person name="Foster-Nyarko E."/>
            <person name="Jarju S."/>
            <person name="Secka A."/>
            <person name="Antonio M."/>
            <person name="Oren A."/>
            <person name="Chaudhuri R.R."/>
            <person name="La Ragione R."/>
            <person name="Hildebrand F."/>
            <person name="Pallen M.J."/>
        </authorList>
    </citation>
    <scope>NUCLEOTIDE SEQUENCE</scope>
    <source>
        <strain evidence="9">ChiGjej1B1-24693</strain>
    </source>
</reference>
<evidence type="ECO:0000256" key="6">
    <source>
        <dbReference type="ARBA" id="ARBA00023136"/>
    </source>
</evidence>
<evidence type="ECO:0000313" key="10">
    <source>
        <dbReference type="Proteomes" id="UP000886842"/>
    </source>
</evidence>
<comment type="similarity">
    <text evidence="7">Belongs to the binding-protein-dependent transport system permease family.</text>
</comment>
<accession>A0A9D1GV82</accession>
<keyword evidence="5 7" id="KW-1133">Transmembrane helix</keyword>
<dbReference type="GO" id="GO:0005886">
    <property type="term" value="C:plasma membrane"/>
    <property type="evidence" value="ECO:0007669"/>
    <property type="project" value="UniProtKB-SubCell"/>
</dbReference>
<evidence type="ECO:0000256" key="3">
    <source>
        <dbReference type="ARBA" id="ARBA00022475"/>
    </source>
</evidence>
<evidence type="ECO:0000256" key="7">
    <source>
        <dbReference type="RuleBase" id="RU363032"/>
    </source>
</evidence>
<evidence type="ECO:0000256" key="2">
    <source>
        <dbReference type="ARBA" id="ARBA00022448"/>
    </source>
</evidence>
<evidence type="ECO:0000256" key="1">
    <source>
        <dbReference type="ARBA" id="ARBA00004651"/>
    </source>
</evidence>
<dbReference type="Pfam" id="PF00528">
    <property type="entry name" value="BPD_transp_1"/>
    <property type="match status" value="1"/>
</dbReference>
<keyword evidence="6 7" id="KW-0472">Membrane</keyword>
<evidence type="ECO:0000256" key="5">
    <source>
        <dbReference type="ARBA" id="ARBA00022989"/>
    </source>
</evidence>
<gene>
    <name evidence="9" type="ORF">IAA98_01115</name>
</gene>
<dbReference type="AlphaFoldDB" id="A0A9D1GV82"/>
<dbReference type="SUPFAM" id="SSF161098">
    <property type="entry name" value="MetI-like"/>
    <property type="match status" value="1"/>
</dbReference>
<dbReference type="InterPro" id="IPR051393">
    <property type="entry name" value="ABC_transporter_permease"/>
</dbReference>
<reference evidence="9" key="1">
    <citation type="submission" date="2020-10" db="EMBL/GenBank/DDBJ databases">
        <authorList>
            <person name="Gilroy R."/>
        </authorList>
    </citation>
    <scope>NUCLEOTIDE SEQUENCE</scope>
    <source>
        <strain evidence="9">ChiGjej1B1-24693</strain>
    </source>
</reference>
<feature type="transmembrane region" description="Helical" evidence="7">
    <location>
        <begin position="208"/>
        <end position="233"/>
    </location>
</feature>
<proteinExistence type="inferred from homology"/>
<feature type="transmembrane region" description="Helical" evidence="7">
    <location>
        <begin position="12"/>
        <end position="36"/>
    </location>
</feature>
<dbReference type="InterPro" id="IPR000515">
    <property type="entry name" value="MetI-like"/>
</dbReference>
<keyword evidence="4 7" id="KW-0812">Transmembrane</keyword>
<dbReference type="PROSITE" id="PS50928">
    <property type="entry name" value="ABC_TM1"/>
    <property type="match status" value="1"/>
</dbReference>
<protein>
    <submittedName>
        <fullName evidence="9">Sugar ABC transporter permease</fullName>
    </submittedName>
</protein>
<keyword evidence="3" id="KW-1003">Cell membrane</keyword>